<accession>A0A834IQ68</accession>
<evidence type="ECO:0000256" key="3">
    <source>
        <dbReference type="ARBA" id="ARBA00022574"/>
    </source>
</evidence>
<dbReference type="PROSITE" id="PS50082">
    <property type="entry name" value="WD_REPEATS_2"/>
    <property type="match status" value="1"/>
</dbReference>
<organism evidence="6 7">
    <name type="scientific">Rhynchophorus ferrugineus</name>
    <name type="common">Red palm weevil</name>
    <name type="synonym">Curculio ferrugineus</name>
    <dbReference type="NCBI Taxonomy" id="354439"/>
    <lineage>
        <taxon>Eukaryota</taxon>
        <taxon>Metazoa</taxon>
        <taxon>Ecdysozoa</taxon>
        <taxon>Arthropoda</taxon>
        <taxon>Hexapoda</taxon>
        <taxon>Insecta</taxon>
        <taxon>Pterygota</taxon>
        <taxon>Neoptera</taxon>
        <taxon>Endopterygota</taxon>
        <taxon>Coleoptera</taxon>
        <taxon>Polyphaga</taxon>
        <taxon>Cucujiformia</taxon>
        <taxon>Curculionidae</taxon>
        <taxon>Dryophthorinae</taxon>
        <taxon>Rhynchophorus</taxon>
    </lineage>
</organism>
<dbReference type="GO" id="GO:0045503">
    <property type="term" value="F:dynein light chain binding"/>
    <property type="evidence" value="ECO:0007669"/>
    <property type="project" value="TreeGrafter"/>
</dbReference>
<dbReference type="SUPFAM" id="SSF50978">
    <property type="entry name" value="WD40 repeat-like"/>
    <property type="match status" value="1"/>
</dbReference>
<dbReference type="Gene3D" id="2.130.10.10">
    <property type="entry name" value="YVTN repeat-like/Quinoprotein amine dehydrogenase"/>
    <property type="match status" value="1"/>
</dbReference>
<dbReference type="GO" id="GO:0007018">
    <property type="term" value="P:microtubule-based movement"/>
    <property type="evidence" value="ECO:0007669"/>
    <property type="project" value="TreeGrafter"/>
</dbReference>
<dbReference type="PANTHER" id="PTHR12442">
    <property type="entry name" value="DYNEIN INTERMEDIATE CHAIN"/>
    <property type="match status" value="1"/>
</dbReference>
<dbReference type="InterPro" id="IPR050687">
    <property type="entry name" value="Dynein_IC"/>
</dbReference>
<dbReference type="GO" id="GO:0045504">
    <property type="term" value="F:dynein heavy chain binding"/>
    <property type="evidence" value="ECO:0007669"/>
    <property type="project" value="TreeGrafter"/>
</dbReference>
<evidence type="ECO:0000313" key="7">
    <source>
        <dbReference type="Proteomes" id="UP000625711"/>
    </source>
</evidence>
<dbReference type="InterPro" id="IPR001680">
    <property type="entry name" value="WD40_rpt"/>
</dbReference>
<dbReference type="Pfam" id="PF00400">
    <property type="entry name" value="WD40"/>
    <property type="match status" value="1"/>
</dbReference>
<evidence type="ECO:0000256" key="4">
    <source>
        <dbReference type="ARBA" id="ARBA00022737"/>
    </source>
</evidence>
<protein>
    <recommendedName>
        <fullName evidence="8">WD repeat-containing protein 34-like protein</fullName>
    </recommendedName>
</protein>
<sequence length="454" mass="51150">MFSIKHNECVGFESRWTVKKVSANITTQTVESAVFDKSCNTTEQQSKHVQTTSTESSTSTELDMAKLAQWLNQIYPNVKRQIENTNNKVFKNYRLLDDNLDATCRLIQELKIENVGESSDKALPMVVAASWNVNGKILGVACSFKHRSWCYHHNQVLIYPLIKCEKLSDIPKKRLNTESCITVLKFHPTNENILAAGTFTGHIYFWNIDNDIDPLLCNMAIHEQAVTQLSWIIDETSKSFDVVTSSSDGILKLWSFANKTSNLSLKTVFKIKPPIFGKFSTSINASKELANYRDIGVICFDFSKHIPDLFVLALEGGLIAKCSLLGGTKIKGPDKNIPTFDPVYKYYQPHKGEIASIKFSTSDDPTQIIFTKSALHDLSFIPHEQRILAACGQKGYLEAFDLITGKSLNVAFDVKVIKRTLTSLAINHKRENYTVIGNDIGQIQLWDIPWNILK</sequence>
<evidence type="ECO:0000256" key="1">
    <source>
        <dbReference type="ARBA" id="ARBA00004496"/>
    </source>
</evidence>
<dbReference type="SMART" id="SM00320">
    <property type="entry name" value="WD40"/>
    <property type="match status" value="4"/>
</dbReference>
<dbReference type="InterPro" id="IPR036322">
    <property type="entry name" value="WD40_repeat_dom_sf"/>
</dbReference>
<dbReference type="EMBL" id="JAACXV010000145">
    <property type="protein sequence ID" value="KAF7283023.1"/>
    <property type="molecule type" value="Genomic_DNA"/>
</dbReference>
<dbReference type="GO" id="GO:0005737">
    <property type="term" value="C:cytoplasm"/>
    <property type="evidence" value="ECO:0007669"/>
    <property type="project" value="UniProtKB-SubCell"/>
</dbReference>
<proteinExistence type="predicted"/>
<evidence type="ECO:0000313" key="6">
    <source>
        <dbReference type="EMBL" id="KAF7283023.1"/>
    </source>
</evidence>
<keyword evidence="7" id="KW-1185">Reference proteome</keyword>
<comment type="caution">
    <text evidence="6">The sequence shown here is derived from an EMBL/GenBank/DDBJ whole genome shotgun (WGS) entry which is preliminary data.</text>
</comment>
<comment type="subcellular location">
    <subcellularLocation>
        <location evidence="1">Cytoplasm</location>
    </subcellularLocation>
</comment>
<name>A0A834IQ68_RHYFE</name>
<keyword evidence="3 5" id="KW-0853">WD repeat</keyword>
<evidence type="ECO:0000256" key="5">
    <source>
        <dbReference type="PROSITE-ProRule" id="PRU00221"/>
    </source>
</evidence>
<dbReference type="AlphaFoldDB" id="A0A834IQ68"/>
<evidence type="ECO:0000256" key="2">
    <source>
        <dbReference type="ARBA" id="ARBA00022490"/>
    </source>
</evidence>
<dbReference type="InterPro" id="IPR015943">
    <property type="entry name" value="WD40/YVTN_repeat-like_dom_sf"/>
</dbReference>
<dbReference type="Proteomes" id="UP000625711">
    <property type="component" value="Unassembled WGS sequence"/>
</dbReference>
<dbReference type="OrthoDB" id="445052at2759"/>
<gene>
    <name evidence="6" type="ORF">GWI33_001580</name>
</gene>
<evidence type="ECO:0008006" key="8">
    <source>
        <dbReference type="Google" id="ProtNLM"/>
    </source>
</evidence>
<keyword evidence="4" id="KW-0677">Repeat</keyword>
<feature type="repeat" description="WD" evidence="5">
    <location>
        <begin position="219"/>
        <end position="264"/>
    </location>
</feature>
<reference evidence="6" key="1">
    <citation type="submission" date="2020-08" db="EMBL/GenBank/DDBJ databases">
        <title>Genome sequencing and assembly of the red palm weevil Rhynchophorus ferrugineus.</title>
        <authorList>
            <person name="Dias G.B."/>
            <person name="Bergman C.M."/>
            <person name="Manee M."/>
        </authorList>
    </citation>
    <scope>NUCLEOTIDE SEQUENCE</scope>
    <source>
        <strain evidence="6">AA-2017</strain>
        <tissue evidence="6">Whole larva</tissue>
    </source>
</reference>
<keyword evidence="2" id="KW-0963">Cytoplasm</keyword>